<evidence type="ECO:0000256" key="1">
    <source>
        <dbReference type="ARBA" id="ARBA00001971"/>
    </source>
</evidence>
<proteinExistence type="inferred from homology"/>
<reference evidence="11 12" key="1">
    <citation type="journal article" date="2023" name="IMA Fungus">
        <title>Comparative genomic study of the Penicillium genus elucidates a diverse pangenome and 15 lateral gene transfer events.</title>
        <authorList>
            <person name="Petersen C."/>
            <person name="Sorensen T."/>
            <person name="Nielsen M.R."/>
            <person name="Sondergaard T.E."/>
            <person name="Sorensen J.L."/>
            <person name="Fitzpatrick D.A."/>
            <person name="Frisvad J.C."/>
            <person name="Nielsen K.L."/>
        </authorList>
    </citation>
    <scope>NUCLEOTIDE SEQUENCE [LARGE SCALE GENOMIC DNA]</scope>
    <source>
        <strain evidence="11 12">IBT 35679</strain>
    </source>
</reference>
<dbReference type="GO" id="GO:0004497">
    <property type="term" value="F:monooxygenase activity"/>
    <property type="evidence" value="ECO:0007669"/>
    <property type="project" value="UniProtKB-KW"/>
</dbReference>
<sequence length="485" mass="56003">MSWLVESSKTSIVCYFLGYALYNVFFHPLRKYPGPKLWSISRIPYSLCYMSGKAHKRILELHEEYGDIVRIAPNELIFCYPEAFNDIPGHREQGEEEIGKDQGFWKEDSITLTGSNGQDHRRVRRILSHAFSAKAMADQEPLIKRYVELLIEKLKIAVAEDKSQEMTSWYNWTTDIIGDLAYADPFGCLETSSYHPWVKLIFKHIKGLAINNSVAKFPFAQSLLKMMMPKEVAKDIRAHHEFNQAKVAKRLALKEPRPDFMQSMITAQENNLISHEEIVANSHLLIVGGSETTATVFSGATYLLASHKAVREKLYQEIKTRFANQDEIDLLSVQKLDYMMAVLKEVMRIYPAVPSAIPHITPPRGTMIREEFVPGNTVLGIWPWPMFHHPKHFAEPEPFAPERWLGDHKFEEDKRIALQPFSVGARDCIGKNLAYAEMRLILAKMVWNFDMKLDSRSENWLEKNVLSFLWDKPPLYIRLTPRNMS</sequence>
<evidence type="ECO:0000256" key="4">
    <source>
        <dbReference type="ARBA" id="ARBA00022723"/>
    </source>
</evidence>
<dbReference type="InterPro" id="IPR017972">
    <property type="entry name" value="Cyt_P450_CS"/>
</dbReference>
<evidence type="ECO:0000256" key="6">
    <source>
        <dbReference type="ARBA" id="ARBA00023004"/>
    </source>
</evidence>
<dbReference type="GO" id="GO:0016705">
    <property type="term" value="F:oxidoreductase activity, acting on paired donors, with incorporation or reduction of molecular oxygen"/>
    <property type="evidence" value="ECO:0007669"/>
    <property type="project" value="InterPro"/>
</dbReference>
<keyword evidence="12" id="KW-1185">Reference proteome</keyword>
<keyword evidence="7 9" id="KW-0503">Monooxygenase</keyword>
<dbReference type="InterPro" id="IPR002401">
    <property type="entry name" value="Cyt_P450_E_grp-I"/>
</dbReference>
<dbReference type="SUPFAM" id="SSF48264">
    <property type="entry name" value="Cytochrome P450"/>
    <property type="match status" value="1"/>
</dbReference>
<comment type="caution">
    <text evidence="11">The sequence shown here is derived from an EMBL/GenBank/DDBJ whole genome shotgun (WGS) entry which is preliminary data.</text>
</comment>
<feature type="binding site" description="axial binding residue" evidence="8">
    <location>
        <position position="428"/>
    </location>
    <ligand>
        <name>heme</name>
        <dbReference type="ChEBI" id="CHEBI:30413"/>
    </ligand>
    <ligandPart>
        <name>Fe</name>
        <dbReference type="ChEBI" id="CHEBI:18248"/>
    </ligandPart>
</feature>
<evidence type="ECO:0000256" key="9">
    <source>
        <dbReference type="RuleBase" id="RU000461"/>
    </source>
</evidence>
<evidence type="ECO:0000313" key="11">
    <source>
        <dbReference type="EMBL" id="KAJ5556293.1"/>
    </source>
</evidence>
<dbReference type="InterPro" id="IPR001128">
    <property type="entry name" value="Cyt_P450"/>
</dbReference>
<evidence type="ECO:0000256" key="8">
    <source>
        <dbReference type="PIRSR" id="PIRSR602401-1"/>
    </source>
</evidence>
<dbReference type="GO" id="GO:0005506">
    <property type="term" value="F:iron ion binding"/>
    <property type="evidence" value="ECO:0007669"/>
    <property type="project" value="InterPro"/>
</dbReference>
<name>A0AAD6GL37_9EURO</name>
<keyword evidence="10" id="KW-1133">Transmembrane helix</keyword>
<dbReference type="Proteomes" id="UP001220324">
    <property type="component" value="Unassembled WGS sequence"/>
</dbReference>
<keyword evidence="6 8" id="KW-0408">Iron</keyword>
<dbReference type="PRINTS" id="PR00385">
    <property type="entry name" value="P450"/>
</dbReference>
<dbReference type="GO" id="GO:0043386">
    <property type="term" value="P:mycotoxin biosynthetic process"/>
    <property type="evidence" value="ECO:0007669"/>
    <property type="project" value="UniProtKB-ARBA"/>
</dbReference>
<dbReference type="Pfam" id="PF00067">
    <property type="entry name" value="p450"/>
    <property type="match status" value="1"/>
</dbReference>
<comment type="cofactor">
    <cofactor evidence="1 8">
        <name>heme</name>
        <dbReference type="ChEBI" id="CHEBI:30413"/>
    </cofactor>
</comment>
<keyword evidence="10" id="KW-0812">Transmembrane</keyword>
<dbReference type="PANTHER" id="PTHR24305:SF230">
    <property type="entry name" value="P450, PUTATIVE (EUROFUNG)-RELATED"/>
    <property type="match status" value="1"/>
</dbReference>
<dbReference type="AlphaFoldDB" id="A0AAD6GL37"/>
<dbReference type="EMBL" id="JAQIZZ010000001">
    <property type="protein sequence ID" value="KAJ5556293.1"/>
    <property type="molecule type" value="Genomic_DNA"/>
</dbReference>
<dbReference type="Gene3D" id="1.10.630.10">
    <property type="entry name" value="Cytochrome P450"/>
    <property type="match status" value="1"/>
</dbReference>
<keyword evidence="5 9" id="KW-0560">Oxidoreductase</keyword>
<dbReference type="InterPro" id="IPR050121">
    <property type="entry name" value="Cytochrome_P450_monoxygenase"/>
</dbReference>
<protein>
    <submittedName>
        <fullName evidence="11">Cytochrome P450</fullName>
    </submittedName>
</protein>
<feature type="transmembrane region" description="Helical" evidence="10">
    <location>
        <begin position="12"/>
        <end position="29"/>
    </location>
</feature>
<dbReference type="PRINTS" id="PR00463">
    <property type="entry name" value="EP450I"/>
</dbReference>
<dbReference type="PROSITE" id="PS00086">
    <property type="entry name" value="CYTOCHROME_P450"/>
    <property type="match status" value="1"/>
</dbReference>
<evidence type="ECO:0000256" key="7">
    <source>
        <dbReference type="ARBA" id="ARBA00023033"/>
    </source>
</evidence>
<evidence type="ECO:0000256" key="3">
    <source>
        <dbReference type="ARBA" id="ARBA00022617"/>
    </source>
</evidence>
<comment type="similarity">
    <text evidence="2 9">Belongs to the cytochrome P450 family.</text>
</comment>
<evidence type="ECO:0000256" key="5">
    <source>
        <dbReference type="ARBA" id="ARBA00023002"/>
    </source>
</evidence>
<organism evidence="11 12">
    <name type="scientific">Penicillium frequentans</name>
    <dbReference type="NCBI Taxonomy" id="3151616"/>
    <lineage>
        <taxon>Eukaryota</taxon>
        <taxon>Fungi</taxon>
        <taxon>Dikarya</taxon>
        <taxon>Ascomycota</taxon>
        <taxon>Pezizomycotina</taxon>
        <taxon>Eurotiomycetes</taxon>
        <taxon>Eurotiomycetidae</taxon>
        <taxon>Eurotiales</taxon>
        <taxon>Aspergillaceae</taxon>
        <taxon>Penicillium</taxon>
    </lineage>
</organism>
<dbReference type="CDD" id="cd11058">
    <property type="entry name" value="CYP60B-like"/>
    <property type="match status" value="1"/>
</dbReference>
<evidence type="ECO:0000256" key="10">
    <source>
        <dbReference type="SAM" id="Phobius"/>
    </source>
</evidence>
<keyword evidence="10" id="KW-0472">Membrane</keyword>
<accession>A0AAD6GL37</accession>
<evidence type="ECO:0000256" key="2">
    <source>
        <dbReference type="ARBA" id="ARBA00010617"/>
    </source>
</evidence>
<dbReference type="GO" id="GO:0020037">
    <property type="term" value="F:heme binding"/>
    <property type="evidence" value="ECO:0007669"/>
    <property type="project" value="InterPro"/>
</dbReference>
<keyword evidence="4 8" id="KW-0479">Metal-binding</keyword>
<evidence type="ECO:0000313" key="12">
    <source>
        <dbReference type="Proteomes" id="UP001220324"/>
    </source>
</evidence>
<keyword evidence="3 8" id="KW-0349">Heme</keyword>
<gene>
    <name evidence="11" type="ORF">N7494_000208</name>
</gene>
<dbReference type="PANTHER" id="PTHR24305">
    <property type="entry name" value="CYTOCHROME P450"/>
    <property type="match status" value="1"/>
</dbReference>
<dbReference type="InterPro" id="IPR036396">
    <property type="entry name" value="Cyt_P450_sf"/>
</dbReference>